<dbReference type="AlphaFoldDB" id="A0A2K3CRP4"/>
<evidence type="ECO:0000313" key="3">
    <source>
        <dbReference type="Proteomes" id="UP000006906"/>
    </source>
</evidence>
<dbReference type="EMBL" id="CM008978">
    <property type="protein sequence ID" value="PNW70951.1"/>
    <property type="molecule type" value="Genomic_DNA"/>
</dbReference>
<feature type="region of interest" description="Disordered" evidence="1">
    <location>
        <begin position="120"/>
        <end position="150"/>
    </location>
</feature>
<feature type="compositionally biased region" description="Gly residues" evidence="1">
    <location>
        <begin position="75"/>
        <end position="86"/>
    </location>
</feature>
<dbReference type="OrthoDB" id="539062at2759"/>
<dbReference type="RefSeq" id="XP_042915088.1">
    <property type="nucleotide sequence ID" value="XM_043072629.1"/>
</dbReference>
<feature type="compositionally biased region" description="Gly residues" evidence="1">
    <location>
        <begin position="714"/>
        <end position="723"/>
    </location>
</feature>
<evidence type="ECO:0000313" key="2">
    <source>
        <dbReference type="EMBL" id="PNW70951.1"/>
    </source>
</evidence>
<sequence length="810" mass="83480">MASGYSSHNPGDGRSPRARRSAQMEEAELLVPPEAPPAQLSRSMFSQPSARSPPPAPLTNHHLARVARLDAAARSGGGGGGGGRGGRPARSEAATSVRGGRGVFSVVSDEEQIEVDGEPTTLADEDMDPPPPPHPNGLGESGLAGLGFGPDGRPVYGNGYNGNSNGYGGGGGGAYGGSGGGGGGGPDPLEELEADTPLVRLYEVQSDLEAEGQGAKDPWTQVHLAQLALGHAKVVWRTMPVAVREEPLLLAKAHFALARAYQGHGCDKQAAEHCKDALAAIPAEVADTEVAAALRTEVQVMRAEALLSAAAAPGLAPDAAAGLGRKALSQLVKAAGLRPPVAFTPEEVEDVEAGHSDRSTINEVTDMGIVALMAQCHGVVAESRLRAADLERAEKQSSLRSADDTAGRADRRTDRGDAFYSPEQLERWRLQEQHFRDEADAHEAEAVRLAGEAERAYDSAMYCLNHVIDVEGRRLEDVVGRELKTQQPAFRALWCRSLDFMAGMAEAYGYQGKVSGQLQMVEEVLSAFAQYGEGGWLPVARHVRALKDKGALLVARREYDKAVSCYGELESLLCVMYPGAEEGGSPGDVLRREVQGAEVLKLRGDVALASGDFRTAQHLFSQALEAYQRHLGVHAGVARDLVHRIDEVKAYLADTRVMGRMASFGAAGAGRGGSGGGAGSSPPTPKGGSGGGGGLAAAAARSPASRGSPLTLPPGGGGGGGSAAGRPGSSLSLQSHSHLLGPGRASAGGLYALDEDGGGSGGGGMGSTVSSAGASTIPALSPGHRLPHLNTLAPNGGARSGRASLHEYED</sequence>
<dbReference type="InterPro" id="IPR011990">
    <property type="entry name" value="TPR-like_helical_dom_sf"/>
</dbReference>
<dbReference type="KEGG" id="cre:CHLRE_17g740261v5"/>
<evidence type="ECO:0000256" key="1">
    <source>
        <dbReference type="SAM" id="MobiDB-lite"/>
    </source>
</evidence>
<dbReference type="SUPFAM" id="SSF48452">
    <property type="entry name" value="TPR-like"/>
    <property type="match status" value="1"/>
</dbReference>
<dbReference type="Gene3D" id="1.25.40.10">
    <property type="entry name" value="Tetratricopeptide repeat domain"/>
    <property type="match status" value="1"/>
</dbReference>
<feature type="compositionally biased region" description="Low complexity" evidence="1">
    <location>
        <begin position="724"/>
        <end position="740"/>
    </location>
</feature>
<feature type="compositionally biased region" description="Low complexity" evidence="1">
    <location>
        <begin position="29"/>
        <end position="40"/>
    </location>
</feature>
<proteinExistence type="predicted"/>
<dbReference type="InParanoid" id="A0A2K3CRP4"/>
<accession>A0A2K3CRP4</accession>
<feature type="compositionally biased region" description="Low complexity" evidence="1">
    <location>
        <begin position="91"/>
        <end position="101"/>
    </location>
</feature>
<dbReference type="InterPro" id="IPR019734">
    <property type="entry name" value="TPR_rpt"/>
</dbReference>
<feature type="compositionally biased region" description="Low complexity" evidence="1">
    <location>
        <begin position="767"/>
        <end position="776"/>
    </location>
</feature>
<feature type="compositionally biased region" description="Low complexity" evidence="1">
    <location>
        <begin position="696"/>
        <end position="710"/>
    </location>
</feature>
<feature type="region of interest" description="Disordered" evidence="1">
    <location>
        <begin position="1"/>
        <end position="101"/>
    </location>
</feature>
<dbReference type="SMART" id="SM00028">
    <property type="entry name" value="TPR"/>
    <property type="match status" value="3"/>
</dbReference>
<feature type="region of interest" description="Disordered" evidence="1">
    <location>
        <begin position="391"/>
        <end position="415"/>
    </location>
</feature>
<reference evidence="2 3" key="1">
    <citation type="journal article" date="2007" name="Science">
        <title>The Chlamydomonas genome reveals the evolution of key animal and plant functions.</title>
        <authorList>
            <person name="Merchant S.S."/>
            <person name="Prochnik S.E."/>
            <person name="Vallon O."/>
            <person name="Harris E.H."/>
            <person name="Karpowicz S.J."/>
            <person name="Witman G.B."/>
            <person name="Terry A."/>
            <person name="Salamov A."/>
            <person name="Fritz-Laylin L.K."/>
            <person name="Marechal-Drouard L."/>
            <person name="Marshall W.F."/>
            <person name="Qu L.H."/>
            <person name="Nelson D.R."/>
            <person name="Sanderfoot A.A."/>
            <person name="Spalding M.H."/>
            <person name="Kapitonov V.V."/>
            <person name="Ren Q."/>
            <person name="Ferris P."/>
            <person name="Lindquist E."/>
            <person name="Shapiro H."/>
            <person name="Lucas S.M."/>
            <person name="Grimwood J."/>
            <person name="Schmutz J."/>
            <person name="Cardol P."/>
            <person name="Cerutti H."/>
            <person name="Chanfreau G."/>
            <person name="Chen C.L."/>
            <person name="Cognat V."/>
            <person name="Croft M.T."/>
            <person name="Dent R."/>
            <person name="Dutcher S."/>
            <person name="Fernandez E."/>
            <person name="Fukuzawa H."/>
            <person name="Gonzalez-Ballester D."/>
            <person name="Gonzalez-Halphen D."/>
            <person name="Hallmann A."/>
            <person name="Hanikenne M."/>
            <person name="Hippler M."/>
            <person name="Inwood W."/>
            <person name="Jabbari K."/>
            <person name="Kalanon M."/>
            <person name="Kuras R."/>
            <person name="Lefebvre P.A."/>
            <person name="Lemaire S.D."/>
            <person name="Lobanov A.V."/>
            <person name="Lohr M."/>
            <person name="Manuell A."/>
            <person name="Meier I."/>
            <person name="Mets L."/>
            <person name="Mittag M."/>
            <person name="Mittelmeier T."/>
            <person name="Moroney J.V."/>
            <person name="Moseley J."/>
            <person name="Napoli C."/>
            <person name="Nedelcu A.M."/>
            <person name="Niyogi K."/>
            <person name="Novoselov S.V."/>
            <person name="Paulsen I.T."/>
            <person name="Pazour G."/>
            <person name="Purton S."/>
            <person name="Ral J.P."/>
            <person name="Riano-Pachon D.M."/>
            <person name="Riekhof W."/>
            <person name="Rymarquis L."/>
            <person name="Schroda M."/>
            <person name="Stern D."/>
            <person name="Umen J."/>
            <person name="Willows R."/>
            <person name="Wilson N."/>
            <person name="Zimmer S.L."/>
            <person name="Allmer J."/>
            <person name="Balk J."/>
            <person name="Bisova K."/>
            <person name="Chen C.J."/>
            <person name="Elias M."/>
            <person name="Gendler K."/>
            <person name="Hauser C."/>
            <person name="Lamb M.R."/>
            <person name="Ledford H."/>
            <person name="Long J.C."/>
            <person name="Minagawa J."/>
            <person name="Page M.D."/>
            <person name="Pan J."/>
            <person name="Pootakham W."/>
            <person name="Roje S."/>
            <person name="Rose A."/>
            <person name="Stahlberg E."/>
            <person name="Terauchi A.M."/>
            <person name="Yang P."/>
            <person name="Ball S."/>
            <person name="Bowler C."/>
            <person name="Dieckmann C.L."/>
            <person name="Gladyshev V.N."/>
            <person name="Green P."/>
            <person name="Jorgensen R."/>
            <person name="Mayfield S."/>
            <person name="Mueller-Roeber B."/>
            <person name="Rajamani S."/>
            <person name="Sayre R.T."/>
            <person name="Brokstein P."/>
            <person name="Dubchak I."/>
            <person name="Goodstein D."/>
            <person name="Hornick L."/>
            <person name="Huang Y.W."/>
            <person name="Jhaveri J."/>
            <person name="Luo Y."/>
            <person name="Martinez D."/>
            <person name="Ngau W.C."/>
            <person name="Otillar B."/>
            <person name="Poliakov A."/>
            <person name="Porter A."/>
            <person name="Szajkowski L."/>
            <person name="Werner G."/>
            <person name="Zhou K."/>
            <person name="Grigoriev I.V."/>
            <person name="Rokhsar D.S."/>
            <person name="Grossman A.R."/>
        </authorList>
    </citation>
    <scope>NUCLEOTIDE SEQUENCE [LARGE SCALE GENOMIC DNA]</scope>
    <source>
        <strain evidence="3">CC-503</strain>
    </source>
</reference>
<keyword evidence="3" id="KW-1185">Reference proteome</keyword>
<feature type="compositionally biased region" description="Gly residues" evidence="1">
    <location>
        <begin position="668"/>
        <end position="679"/>
    </location>
</feature>
<gene>
    <name evidence="2" type="ORF">CHLRE_17g740261v5</name>
</gene>
<feature type="compositionally biased region" description="Gly residues" evidence="1">
    <location>
        <begin position="139"/>
        <end position="150"/>
    </location>
</feature>
<protein>
    <submittedName>
        <fullName evidence="2">Uncharacterized protein</fullName>
    </submittedName>
</protein>
<dbReference type="GeneID" id="5726644"/>
<dbReference type="ExpressionAtlas" id="A0A2K3CRP4">
    <property type="expression patterns" value="baseline and differential"/>
</dbReference>
<feature type="region of interest" description="Disordered" evidence="1">
    <location>
        <begin position="668"/>
        <end position="810"/>
    </location>
</feature>
<name>A0A2K3CRP4_CHLRE</name>
<dbReference type="Gramene" id="PNW70951">
    <property type="protein sequence ID" value="PNW70951"/>
    <property type="gene ID" value="CHLRE_17g740261v5"/>
</dbReference>
<organism evidence="2 3">
    <name type="scientific">Chlamydomonas reinhardtii</name>
    <name type="common">Chlamydomonas smithii</name>
    <dbReference type="NCBI Taxonomy" id="3055"/>
    <lineage>
        <taxon>Eukaryota</taxon>
        <taxon>Viridiplantae</taxon>
        <taxon>Chlorophyta</taxon>
        <taxon>core chlorophytes</taxon>
        <taxon>Chlorophyceae</taxon>
        <taxon>CS clade</taxon>
        <taxon>Chlamydomonadales</taxon>
        <taxon>Chlamydomonadaceae</taxon>
        <taxon>Chlamydomonas</taxon>
    </lineage>
</organism>
<dbReference type="Proteomes" id="UP000006906">
    <property type="component" value="Chromosome 17"/>
</dbReference>